<proteinExistence type="predicted"/>
<reference evidence="1" key="4">
    <citation type="submission" date="2016-11" db="EMBL/GenBank/DDBJ databases">
        <title>Draft genome sequence of Providencia stuartii (ATCC 25827).</title>
        <authorList>
            <person name="Sudarsanam P."/>
            <person name="Ley R."/>
            <person name="Guruge J."/>
            <person name="Turnbaugh P.J."/>
            <person name="Mahowald M."/>
            <person name="Liep D."/>
            <person name="Gordon J."/>
        </authorList>
    </citation>
    <scope>NUCLEOTIDE SEQUENCE</scope>
    <source>
        <strain evidence="1 3">ATCC 25827</strain>
    </source>
</reference>
<gene>
    <name evidence="2" type="ORF">PROSTU_00118</name>
    <name evidence="1" type="ORF">PROSTU_00833</name>
</gene>
<reference evidence="3" key="2">
    <citation type="submission" date="2008-04" db="EMBL/GenBank/DDBJ databases">
        <title>Draft genome sequence of Providencia stuartii(ATCC 25827).</title>
        <authorList>
            <person name="Sudarsanam P."/>
            <person name="Ley R."/>
            <person name="Guruge J."/>
            <person name="Turnbaugh P.J."/>
            <person name="Mahowald M."/>
            <person name="Liep D."/>
            <person name="Gordon J."/>
        </authorList>
    </citation>
    <scope>NUCLEOTIDE SEQUENCE [LARGE SCALE GENOMIC DNA]</scope>
    <source>
        <strain evidence="3">ATCC 25827</strain>
    </source>
</reference>
<name>A0AA86YNU7_PROST</name>
<evidence type="ECO:0000313" key="2">
    <source>
        <dbReference type="EMBL" id="EDU61861.1"/>
    </source>
</evidence>
<dbReference type="AlphaFoldDB" id="A0AA86YNU7"/>
<dbReference type="EMBL" id="ABJD02000023">
    <property type="protein sequence ID" value="EDU61861.1"/>
    <property type="molecule type" value="Genomic_DNA"/>
</dbReference>
<evidence type="ECO:0000313" key="1">
    <source>
        <dbReference type="EMBL" id="EDU61191.1"/>
    </source>
</evidence>
<organism evidence="1 3">
    <name type="scientific">Providencia stuartii ATCC 25827</name>
    <dbReference type="NCBI Taxonomy" id="471874"/>
    <lineage>
        <taxon>Bacteria</taxon>
        <taxon>Pseudomonadati</taxon>
        <taxon>Pseudomonadota</taxon>
        <taxon>Gammaproteobacteria</taxon>
        <taxon>Enterobacterales</taxon>
        <taxon>Morganellaceae</taxon>
        <taxon>Providencia</taxon>
    </lineage>
</organism>
<accession>A0AA86YNU7</accession>
<comment type="caution">
    <text evidence="1">The sequence shown here is derived from an EMBL/GenBank/DDBJ whole genome shotgun (WGS) entry which is preliminary data.</text>
</comment>
<dbReference type="Proteomes" id="UP000004506">
    <property type="component" value="Unassembled WGS sequence"/>
</dbReference>
<sequence length="40" mass="4428">MLANPVPIDVKTKGQTWLLLPYNGAHRRIAKELDVSPSVV</sequence>
<evidence type="ECO:0000313" key="3">
    <source>
        <dbReference type="Proteomes" id="UP000004506"/>
    </source>
</evidence>
<reference evidence="3" key="1">
    <citation type="submission" date="2008-04" db="EMBL/GenBank/DDBJ databases">
        <title>Draft genome sequence of Providencia stuartii (ATCC 25827).</title>
        <authorList>
            <person name="Sudarsanam P."/>
            <person name="Ley R."/>
            <person name="Guruge J."/>
            <person name="Turnbaugh P.J."/>
            <person name="Mahowald M."/>
            <person name="Liep D."/>
            <person name="Gordon J."/>
        </authorList>
    </citation>
    <scope>NUCLEOTIDE SEQUENCE [LARGE SCALE GENOMIC DNA]</scope>
    <source>
        <strain evidence="2 3">ATCC 25827</strain>
    </source>
</reference>
<reference evidence="1 3" key="3">
    <citation type="submission" date="2008-05" db="EMBL/GenBank/DDBJ databases">
        <authorList>
            <person name="Fulton L."/>
            <person name="Clifton S."/>
            <person name="Fulton B."/>
            <person name="Xu J."/>
            <person name="Minx P."/>
            <person name="Pepin K.H."/>
            <person name="Johnson M."/>
            <person name="Thiruvilangam P."/>
            <person name="Bhonagiri V."/>
            <person name="Nash W.E."/>
            <person name="Mardis E.R."/>
            <person name="Wilson R.K."/>
        </authorList>
    </citation>
    <scope>NUCLEOTIDE SEQUENCE [LARGE SCALE GENOMIC DNA]</scope>
    <source>
        <strain evidence="1 3">ATCC 25827</strain>
    </source>
</reference>
<protein>
    <submittedName>
        <fullName evidence="1">Uncharacterized protein</fullName>
    </submittedName>
</protein>
<dbReference type="EMBL" id="ABJD02000080">
    <property type="protein sequence ID" value="EDU61191.1"/>
    <property type="molecule type" value="Genomic_DNA"/>
</dbReference>
<reference evidence="1" key="5">
    <citation type="submission" date="2016-11" db="EMBL/GenBank/DDBJ databases">
        <title>Draft genome sequence of Providencia stuartii(ATCC 25827).</title>
        <authorList>
            <person name="Sudarsanam P."/>
            <person name="Ley R."/>
            <person name="Guruge J."/>
            <person name="Turnbaugh P.J."/>
            <person name="Mahowald M."/>
            <person name="Liep D."/>
            <person name="Gordon J."/>
        </authorList>
    </citation>
    <scope>NUCLEOTIDE SEQUENCE</scope>
    <source>
        <strain evidence="1">ATCC 25827</strain>
    </source>
</reference>